<dbReference type="AlphaFoldDB" id="A0A5J4WRA0"/>
<protein>
    <submittedName>
        <fullName evidence="1">Uncharacterized protein</fullName>
    </submittedName>
</protein>
<sequence>MWDSLLREQNSVKTYIEDLKNQDNEKEQESIDSIGDEEVIIHGNISKSSIIKNDLLPFAFTNSIYPKDVNPICVDALCFQCPIVGIPNLPYPLIGRCGCLNRTSTKFVGPSFESIFGSEGIVEIVANCNVKQY</sequence>
<organism evidence="1 2">
    <name type="scientific">Streblomastix strix</name>
    <dbReference type="NCBI Taxonomy" id="222440"/>
    <lineage>
        <taxon>Eukaryota</taxon>
        <taxon>Metamonada</taxon>
        <taxon>Preaxostyla</taxon>
        <taxon>Oxymonadida</taxon>
        <taxon>Streblomastigidae</taxon>
        <taxon>Streblomastix</taxon>
    </lineage>
</organism>
<name>A0A5J4WRA0_9EUKA</name>
<accession>A0A5J4WRA0</accession>
<evidence type="ECO:0000313" key="1">
    <source>
        <dbReference type="EMBL" id="KAA6397440.1"/>
    </source>
</evidence>
<reference evidence="1 2" key="1">
    <citation type="submission" date="2019-03" db="EMBL/GenBank/DDBJ databases">
        <title>Single cell metagenomics reveals metabolic interactions within the superorganism composed of flagellate Streblomastix strix and complex community of Bacteroidetes bacteria on its surface.</title>
        <authorList>
            <person name="Treitli S.C."/>
            <person name="Kolisko M."/>
            <person name="Husnik F."/>
            <person name="Keeling P."/>
            <person name="Hampl V."/>
        </authorList>
    </citation>
    <scope>NUCLEOTIDE SEQUENCE [LARGE SCALE GENOMIC DNA]</scope>
    <source>
        <strain evidence="1">ST1C</strain>
    </source>
</reference>
<proteinExistence type="predicted"/>
<dbReference type="EMBL" id="SNRW01001179">
    <property type="protein sequence ID" value="KAA6397440.1"/>
    <property type="molecule type" value="Genomic_DNA"/>
</dbReference>
<dbReference type="OrthoDB" id="10661421at2759"/>
<dbReference type="Proteomes" id="UP000324800">
    <property type="component" value="Unassembled WGS sequence"/>
</dbReference>
<evidence type="ECO:0000313" key="2">
    <source>
        <dbReference type="Proteomes" id="UP000324800"/>
    </source>
</evidence>
<comment type="caution">
    <text evidence="1">The sequence shown here is derived from an EMBL/GenBank/DDBJ whole genome shotgun (WGS) entry which is preliminary data.</text>
</comment>
<gene>
    <name evidence="1" type="ORF">EZS28_007031</name>
</gene>